<keyword evidence="2" id="KW-0238">DNA-binding</keyword>
<dbReference type="GO" id="GO:0003700">
    <property type="term" value="F:DNA-binding transcription factor activity"/>
    <property type="evidence" value="ECO:0007669"/>
    <property type="project" value="TreeGrafter"/>
</dbReference>
<dbReference type="InterPro" id="IPR014757">
    <property type="entry name" value="Tscrpt_reg_IclR_C"/>
</dbReference>
<reference evidence="7 8" key="1">
    <citation type="submission" date="2018-11" db="EMBL/GenBank/DDBJ databases">
        <title>Mesobaculum littorinae gen. nov., sp. nov., isolated from Littorina scabra that represents a novel genus of the order Rhodobacteraceae.</title>
        <authorList>
            <person name="Li F."/>
        </authorList>
    </citation>
    <scope>NUCLEOTIDE SEQUENCE [LARGE SCALE GENOMIC DNA]</scope>
    <source>
        <strain evidence="7 8">M0103</strain>
    </source>
</reference>
<protein>
    <submittedName>
        <fullName evidence="7">IclR family transcriptional regulator</fullName>
    </submittedName>
</protein>
<dbReference type="OrthoDB" id="9807558at2"/>
<dbReference type="AlphaFoldDB" id="A0A438AG08"/>
<dbReference type="SMART" id="SM00346">
    <property type="entry name" value="HTH_ICLR"/>
    <property type="match status" value="1"/>
</dbReference>
<comment type="caution">
    <text evidence="7">The sequence shown here is derived from an EMBL/GenBank/DDBJ whole genome shotgun (WGS) entry which is preliminary data.</text>
</comment>
<accession>A0A438AG08</accession>
<evidence type="ECO:0000313" key="7">
    <source>
        <dbReference type="EMBL" id="RVV97632.1"/>
    </source>
</evidence>
<proteinExistence type="predicted"/>
<dbReference type="Proteomes" id="UP000285908">
    <property type="component" value="Unassembled WGS sequence"/>
</dbReference>
<dbReference type="Gene3D" id="3.30.450.40">
    <property type="match status" value="1"/>
</dbReference>
<dbReference type="InterPro" id="IPR005471">
    <property type="entry name" value="Tscrpt_reg_IclR_N"/>
</dbReference>
<dbReference type="EMBL" id="RQXX01000004">
    <property type="protein sequence ID" value="RVV97632.1"/>
    <property type="molecule type" value="Genomic_DNA"/>
</dbReference>
<sequence length="267" mass="27904">MQDSLTSDSGTDAGGHRKSGTIQSVSTAATFLRVLANASGPLPLGVIAKRAGTSGSMAHRYLQSLVREELAVQDPASGHYDLGPLALGVGVAALGRLDPVELAADAMKDFAARTAASAGVAIWTERGPTLVRWYRSAVFSISSLGLGDVLPLDNTACGVIFQAYLPQDRVASARATQPETFRGAPPTPDRLAEVRASGWLELKAHLLPHVAGQAVPVFDAQGEIACVMTTVANLGDENSSEIGRELNEVAITLGKRTAGRVAIDDHR</sequence>
<dbReference type="Pfam" id="PF09339">
    <property type="entry name" value="HTH_IclR"/>
    <property type="match status" value="1"/>
</dbReference>
<dbReference type="GO" id="GO:0045892">
    <property type="term" value="P:negative regulation of DNA-templated transcription"/>
    <property type="evidence" value="ECO:0007669"/>
    <property type="project" value="TreeGrafter"/>
</dbReference>
<feature type="compositionally biased region" description="Polar residues" evidence="4">
    <location>
        <begin position="1"/>
        <end position="10"/>
    </location>
</feature>
<evidence type="ECO:0000259" key="6">
    <source>
        <dbReference type="PROSITE" id="PS51078"/>
    </source>
</evidence>
<keyword evidence="1" id="KW-0805">Transcription regulation</keyword>
<dbReference type="PROSITE" id="PS51078">
    <property type="entry name" value="ICLR_ED"/>
    <property type="match status" value="1"/>
</dbReference>
<feature type="domain" description="HTH iclR-type" evidence="5">
    <location>
        <begin position="22"/>
        <end position="84"/>
    </location>
</feature>
<dbReference type="FunFam" id="1.10.10.10:FF:000056">
    <property type="entry name" value="IclR family transcriptional regulator"/>
    <property type="match status" value="1"/>
</dbReference>
<dbReference type="GO" id="GO:0003677">
    <property type="term" value="F:DNA binding"/>
    <property type="evidence" value="ECO:0007669"/>
    <property type="project" value="UniProtKB-KW"/>
</dbReference>
<dbReference type="InterPro" id="IPR029016">
    <property type="entry name" value="GAF-like_dom_sf"/>
</dbReference>
<dbReference type="RefSeq" id="WP_127907227.1">
    <property type="nucleotide sequence ID" value="NZ_RQXX01000004.1"/>
</dbReference>
<gene>
    <name evidence="7" type="ORF">EKE94_13970</name>
</gene>
<evidence type="ECO:0000256" key="3">
    <source>
        <dbReference type="ARBA" id="ARBA00023163"/>
    </source>
</evidence>
<dbReference type="InterPro" id="IPR036388">
    <property type="entry name" value="WH-like_DNA-bd_sf"/>
</dbReference>
<feature type="domain" description="IclR-ED" evidence="6">
    <location>
        <begin position="85"/>
        <end position="259"/>
    </location>
</feature>
<keyword evidence="8" id="KW-1185">Reference proteome</keyword>
<organism evidence="7 8">
    <name type="scientific">Mesobaculum littorinae</name>
    <dbReference type="NCBI Taxonomy" id="2486419"/>
    <lineage>
        <taxon>Bacteria</taxon>
        <taxon>Pseudomonadati</taxon>
        <taxon>Pseudomonadota</taxon>
        <taxon>Alphaproteobacteria</taxon>
        <taxon>Rhodobacterales</taxon>
        <taxon>Roseobacteraceae</taxon>
        <taxon>Mesobaculum</taxon>
    </lineage>
</organism>
<dbReference type="SUPFAM" id="SSF46785">
    <property type="entry name" value="Winged helix' DNA-binding domain"/>
    <property type="match status" value="1"/>
</dbReference>
<dbReference type="InterPro" id="IPR050707">
    <property type="entry name" value="HTH_MetabolicPath_Reg"/>
</dbReference>
<evidence type="ECO:0000313" key="8">
    <source>
        <dbReference type="Proteomes" id="UP000285908"/>
    </source>
</evidence>
<feature type="region of interest" description="Disordered" evidence="4">
    <location>
        <begin position="1"/>
        <end position="20"/>
    </location>
</feature>
<name>A0A438AG08_9RHOB</name>
<dbReference type="Pfam" id="PF01614">
    <property type="entry name" value="IclR_C"/>
    <property type="match status" value="1"/>
</dbReference>
<dbReference type="PANTHER" id="PTHR30136:SF8">
    <property type="entry name" value="TRANSCRIPTIONAL REGULATORY PROTEIN"/>
    <property type="match status" value="1"/>
</dbReference>
<dbReference type="InterPro" id="IPR036390">
    <property type="entry name" value="WH_DNA-bd_sf"/>
</dbReference>
<keyword evidence="3" id="KW-0804">Transcription</keyword>
<evidence type="ECO:0000259" key="5">
    <source>
        <dbReference type="PROSITE" id="PS51077"/>
    </source>
</evidence>
<evidence type="ECO:0000256" key="1">
    <source>
        <dbReference type="ARBA" id="ARBA00023015"/>
    </source>
</evidence>
<dbReference type="PANTHER" id="PTHR30136">
    <property type="entry name" value="HELIX-TURN-HELIX TRANSCRIPTIONAL REGULATOR, ICLR FAMILY"/>
    <property type="match status" value="1"/>
</dbReference>
<dbReference type="SUPFAM" id="SSF55781">
    <property type="entry name" value="GAF domain-like"/>
    <property type="match status" value="1"/>
</dbReference>
<dbReference type="Gene3D" id="1.10.10.10">
    <property type="entry name" value="Winged helix-like DNA-binding domain superfamily/Winged helix DNA-binding domain"/>
    <property type="match status" value="1"/>
</dbReference>
<evidence type="ECO:0000256" key="2">
    <source>
        <dbReference type="ARBA" id="ARBA00023125"/>
    </source>
</evidence>
<dbReference type="PROSITE" id="PS51077">
    <property type="entry name" value="HTH_ICLR"/>
    <property type="match status" value="1"/>
</dbReference>
<evidence type="ECO:0000256" key="4">
    <source>
        <dbReference type="SAM" id="MobiDB-lite"/>
    </source>
</evidence>